<dbReference type="InterPro" id="IPR036390">
    <property type="entry name" value="WH_DNA-bd_sf"/>
</dbReference>
<reference evidence="2 3" key="1">
    <citation type="submission" date="2011-05" db="EMBL/GenBank/DDBJ databases">
        <title>Whole genome shotgun sequence of Gordonia alkanivorans NBRC 16433.</title>
        <authorList>
            <person name="Hosoyama A."/>
            <person name="Nakamura S."/>
            <person name="Takarada H."/>
            <person name="Tsuchikane K."/>
            <person name="Yamazaki S."/>
            <person name="Fujita N."/>
        </authorList>
    </citation>
    <scope>NUCLEOTIDE SEQUENCE [LARGE SCALE GENOMIC DNA]</scope>
    <source>
        <strain evidence="2 3">NBRC 16433</strain>
    </source>
</reference>
<dbReference type="GO" id="GO:0003700">
    <property type="term" value="F:DNA-binding transcription factor activity"/>
    <property type="evidence" value="ECO:0007669"/>
    <property type="project" value="InterPro"/>
</dbReference>
<dbReference type="AlphaFoldDB" id="F9VVX9"/>
<dbReference type="STRING" id="1027371.GOALK_060_00010"/>
<dbReference type="eggNOG" id="COG1846">
    <property type="taxonomic scope" value="Bacteria"/>
</dbReference>
<dbReference type="Gene3D" id="1.10.10.10">
    <property type="entry name" value="Winged helix-like DNA-binding domain superfamily/Winged helix DNA-binding domain"/>
    <property type="match status" value="1"/>
</dbReference>
<organism evidence="2 3">
    <name type="scientific">Gordonia alkanivorans NBRC 16433</name>
    <dbReference type="NCBI Taxonomy" id="1027371"/>
    <lineage>
        <taxon>Bacteria</taxon>
        <taxon>Bacillati</taxon>
        <taxon>Actinomycetota</taxon>
        <taxon>Actinomycetes</taxon>
        <taxon>Mycobacteriales</taxon>
        <taxon>Gordoniaceae</taxon>
        <taxon>Gordonia</taxon>
    </lineage>
</organism>
<name>F9VVX9_9ACTN</name>
<dbReference type="SUPFAM" id="SSF46785">
    <property type="entry name" value="Winged helix' DNA-binding domain"/>
    <property type="match status" value="1"/>
</dbReference>
<gene>
    <name evidence="2" type="ORF">GOALK_060_00010</name>
</gene>
<dbReference type="PROSITE" id="PS50995">
    <property type="entry name" value="HTH_MARR_2"/>
    <property type="match status" value="1"/>
</dbReference>
<dbReference type="SMART" id="SM00347">
    <property type="entry name" value="HTH_MARR"/>
    <property type="match status" value="1"/>
</dbReference>
<dbReference type="EMBL" id="BACI01000060">
    <property type="protein sequence ID" value="GAA12768.1"/>
    <property type="molecule type" value="Genomic_DNA"/>
</dbReference>
<dbReference type="InterPro" id="IPR036388">
    <property type="entry name" value="WH-like_DNA-bd_sf"/>
</dbReference>
<accession>F9VVX9</accession>
<dbReference type="PANTHER" id="PTHR33164:SF43">
    <property type="entry name" value="HTH-TYPE TRANSCRIPTIONAL REPRESSOR YETL"/>
    <property type="match status" value="1"/>
</dbReference>
<sequence length="153" mass="16228">MDVSHGAQFARMLVETFDAMTREVTEKLTEAGHAGLTVSNELAMEAIEEGAGNAASLARHLGVSRQAAAKTISTLEGLGYVERAADTDDARRKSLQITAHGREAIAIGSAAFEQIRVRWEAAVGAHRAAETEDALRALRDDVAGNLTAPGEMK</sequence>
<proteinExistence type="predicted"/>
<feature type="domain" description="HTH marR-type" evidence="1">
    <location>
        <begin position="6"/>
        <end position="144"/>
    </location>
</feature>
<dbReference type="PANTHER" id="PTHR33164">
    <property type="entry name" value="TRANSCRIPTIONAL REGULATOR, MARR FAMILY"/>
    <property type="match status" value="1"/>
</dbReference>
<evidence type="ECO:0000313" key="3">
    <source>
        <dbReference type="Proteomes" id="UP000003558"/>
    </source>
</evidence>
<dbReference type="Proteomes" id="UP000003558">
    <property type="component" value="Unassembled WGS sequence"/>
</dbReference>
<comment type="caution">
    <text evidence="2">The sequence shown here is derived from an EMBL/GenBank/DDBJ whole genome shotgun (WGS) entry which is preliminary data.</text>
</comment>
<protein>
    <submittedName>
        <fullName evidence="2">Putative MarR family transcriptional regulator</fullName>
    </submittedName>
</protein>
<dbReference type="Pfam" id="PF12802">
    <property type="entry name" value="MarR_2"/>
    <property type="match status" value="1"/>
</dbReference>
<dbReference type="GO" id="GO:0006950">
    <property type="term" value="P:response to stress"/>
    <property type="evidence" value="ECO:0007669"/>
    <property type="project" value="TreeGrafter"/>
</dbReference>
<evidence type="ECO:0000313" key="2">
    <source>
        <dbReference type="EMBL" id="GAA12768.1"/>
    </source>
</evidence>
<dbReference type="InterPro" id="IPR039422">
    <property type="entry name" value="MarR/SlyA-like"/>
</dbReference>
<dbReference type="InterPro" id="IPR000835">
    <property type="entry name" value="HTH_MarR-typ"/>
</dbReference>
<evidence type="ECO:0000259" key="1">
    <source>
        <dbReference type="PROSITE" id="PS50995"/>
    </source>
</evidence>